<evidence type="ECO:0000313" key="1">
    <source>
        <dbReference type="EMBL" id="KAK9916555.1"/>
    </source>
</evidence>
<keyword evidence="2" id="KW-1185">Reference proteome</keyword>
<sequence>MATIAQTLVSEATQATLRLKSPRVPVPLPRRRRSGVIRAAATGPGPKPKADLVQNVRQGCDSFLQRYDVVSCGLGALCCTSVFVAQGQSPAEALWITAAATVTGLVANELFFDN</sequence>
<name>A0ABR2YYU2_9CHLO</name>
<evidence type="ECO:0000313" key="2">
    <source>
        <dbReference type="Proteomes" id="UP001491310"/>
    </source>
</evidence>
<comment type="caution">
    <text evidence="1">The sequence shown here is derived from an EMBL/GenBank/DDBJ whole genome shotgun (WGS) entry which is preliminary data.</text>
</comment>
<gene>
    <name evidence="1" type="ORF">WJX75_004068</name>
</gene>
<organism evidence="1 2">
    <name type="scientific">Coccomyxa subellipsoidea</name>
    <dbReference type="NCBI Taxonomy" id="248742"/>
    <lineage>
        <taxon>Eukaryota</taxon>
        <taxon>Viridiplantae</taxon>
        <taxon>Chlorophyta</taxon>
        <taxon>core chlorophytes</taxon>
        <taxon>Trebouxiophyceae</taxon>
        <taxon>Trebouxiophyceae incertae sedis</taxon>
        <taxon>Coccomyxaceae</taxon>
        <taxon>Coccomyxa</taxon>
    </lineage>
</organism>
<protein>
    <submittedName>
        <fullName evidence="1">Uncharacterized protein</fullName>
    </submittedName>
</protein>
<dbReference type="EMBL" id="JALJOT010000003">
    <property type="protein sequence ID" value="KAK9916555.1"/>
    <property type="molecule type" value="Genomic_DNA"/>
</dbReference>
<dbReference type="Proteomes" id="UP001491310">
    <property type="component" value="Unassembled WGS sequence"/>
</dbReference>
<proteinExistence type="predicted"/>
<accession>A0ABR2YYU2</accession>
<reference evidence="1 2" key="1">
    <citation type="journal article" date="2024" name="Nat. Commun.">
        <title>Phylogenomics reveals the evolutionary origins of lichenization in chlorophyte algae.</title>
        <authorList>
            <person name="Puginier C."/>
            <person name="Libourel C."/>
            <person name="Otte J."/>
            <person name="Skaloud P."/>
            <person name="Haon M."/>
            <person name="Grisel S."/>
            <person name="Petersen M."/>
            <person name="Berrin J.G."/>
            <person name="Delaux P.M."/>
            <person name="Dal Grande F."/>
            <person name="Keller J."/>
        </authorList>
    </citation>
    <scope>NUCLEOTIDE SEQUENCE [LARGE SCALE GENOMIC DNA]</scope>
    <source>
        <strain evidence="1 2">SAG 216-7</strain>
    </source>
</reference>